<gene>
    <name evidence="1" type="ORF">SteCoe_31567</name>
</gene>
<dbReference type="AlphaFoldDB" id="A0A1R2B110"/>
<dbReference type="Pfam" id="PF15139">
    <property type="entry name" value="CFAP95"/>
    <property type="match status" value="1"/>
</dbReference>
<comment type="caution">
    <text evidence="1">The sequence shown here is derived from an EMBL/GenBank/DDBJ whole genome shotgun (WGS) entry which is preliminary data.</text>
</comment>
<dbReference type="EMBL" id="MPUH01001086">
    <property type="protein sequence ID" value="OMJ70448.1"/>
    <property type="molecule type" value="Genomic_DNA"/>
</dbReference>
<dbReference type="Proteomes" id="UP000187209">
    <property type="component" value="Unassembled WGS sequence"/>
</dbReference>
<protein>
    <submittedName>
        <fullName evidence="1">Uncharacterized protein</fullName>
    </submittedName>
</protein>
<dbReference type="InterPro" id="IPR027905">
    <property type="entry name" value="CFAP95"/>
</dbReference>
<proteinExistence type="predicted"/>
<accession>A0A1R2B110</accession>
<sequence>MSYRAYNNKTLVQNWYEDRLAPPQVSKLYPSEMTVREKEDSISCLTSAGVPKALNTLKRQQKWNTTGVIPDDGFREMYTVNKTEIPDPQKTKEEVSKPPVLYDTMGKTQQIMQKSNIVSLTHIERETIGPKSGFGAVLPKHPDTWDKRYFETTYNSVHGEPGSKTKPTVPEHSNFVTTNQTFYNTGKELVGNSAGISYKPGFLDSLKEKSDLLCAEKLRTSEDPQHNTVIQRTWLPTQDPGVKARMSGNKIEMPKVDNENSLPLGTGQYFVQEKKDEPGAYRRVRSDVTTAPVEHVRMALR</sequence>
<keyword evidence="2" id="KW-1185">Reference proteome</keyword>
<evidence type="ECO:0000313" key="1">
    <source>
        <dbReference type="EMBL" id="OMJ70448.1"/>
    </source>
</evidence>
<reference evidence="1 2" key="1">
    <citation type="submission" date="2016-11" db="EMBL/GenBank/DDBJ databases">
        <title>The macronuclear genome of Stentor coeruleus: a giant cell with tiny introns.</title>
        <authorList>
            <person name="Slabodnick M."/>
            <person name="Ruby J.G."/>
            <person name="Reiff S.B."/>
            <person name="Swart E.C."/>
            <person name="Gosai S."/>
            <person name="Prabakaran S."/>
            <person name="Witkowska E."/>
            <person name="Larue G.E."/>
            <person name="Fisher S."/>
            <person name="Freeman R.M."/>
            <person name="Gunawardena J."/>
            <person name="Chu W."/>
            <person name="Stover N.A."/>
            <person name="Gregory B.D."/>
            <person name="Nowacki M."/>
            <person name="Derisi J."/>
            <person name="Roy S.W."/>
            <person name="Marshall W.F."/>
            <person name="Sood P."/>
        </authorList>
    </citation>
    <scope>NUCLEOTIDE SEQUENCE [LARGE SCALE GENOMIC DNA]</scope>
    <source>
        <strain evidence="1">WM001</strain>
    </source>
</reference>
<name>A0A1R2B110_9CILI</name>
<organism evidence="1 2">
    <name type="scientific">Stentor coeruleus</name>
    <dbReference type="NCBI Taxonomy" id="5963"/>
    <lineage>
        <taxon>Eukaryota</taxon>
        <taxon>Sar</taxon>
        <taxon>Alveolata</taxon>
        <taxon>Ciliophora</taxon>
        <taxon>Postciliodesmatophora</taxon>
        <taxon>Heterotrichea</taxon>
        <taxon>Heterotrichida</taxon>
        <taxon>Stentoridae</taxon>
        <taxon>Stentor</taxon>
    </lineage>
</organism>
<dbReference type="OrthoDB" id="309575at2759"/>
<evidence type="ECO:0000313" key="2">
    <source>
        <dbReference type="Proteomes" id="UP000187209"/>
    </source>
</evidence>